<dbReference type="KEGG" id="epa:110231335"/>
<dbReference type="FunFam" id="2.60.40.790:FF:000012">
    <property type="entry name" value="SGT1 homolog, MIS12 kinetochore complex assembly cochaperone"/>
    <property type="match status" value="1"/>
</dbReference>
<protein>
    <recommendedName>
        <fullName evidence="5">Suppressor of G2 allele of SKP1</fullName>
    </recommendedName>
</protein>
<dbReference type="AlphaFoldDB" id="A0A913WP97"/>
<dbReference type="SUPFAM" id="SSF49764">
    <property type="entry name" value="HSP20-like chaperones"/>
    <property type="match status" value="1"/>
</dbReference>
<dbReference type="InterPro" id="IPR044563">
    <property type="entry name" value="Sgt1-like"/>
</dbReference>
<evidence type="ECO:0008006" key="5">
    <source>
        <dbReference type="Google" id="ProtNLM"/>
    </source>
</evidence>
<dbReference type="GeneID" id="110231335"/>
<dbReference type="EnsemblMetazoa" id="XM_021036349.1">
    <property type="protein sequence ID" value="XP_020892008.1"/>
    <property type="gene ID" value="LOC110231335"/>
</dbReference>
<dbReference type="PROSITE" id="PS51203">
    <property type="entry name" value="CS"/>
    <property type="match status" value="1"/>
</dbReference>
<organism evidence="3 4">
    <name type="scientific">Exaiptasia diaphana</name>
    <name type="common">Tropical sea anemone</name>
    <name type="synonym">Aiptasia pulchella</name>
    <dbReference type="NCBI Taxonomy" id="2652724"/>
    <lineage>
        <taxon>Eukaryota</taxon>
        <taxon>Metazoa</taxon>
        <taxon>Cnidaria</taxon>
        <taxon>Anthozoa</taxon>
        <taxon>Hexacorallia</taxon>
        <taxon>Actiniaria</taxon>
        <taxon>Aiptasiidae</taxon>
        <taxon>Exaiptasia</taxon>
    </lineage>
</organism>
<evidence type="ECO:0000313" key="3">
    <source>
        <dbReference type="EnsemblMetazoa" id="XP_020892008.1"/>
    </source>
</evidence>
<dbReference type="InterPro" id="IPR008978">
    <property type="entry name" value="HSP20-like_chaperone"/>
</dbReference>
<dbReference type="GO" id="GO:0005737">
    <property type="term" value="C:cytoplasm"/>
    <property type="evidence" value="ECO:0007669"/>
    <property type="project" value="UniProtKB-ARBA"/>
</dbReference>
<dbReference type="Pfam" id="PF05002">
    <property type="entry name" value="SGS"/>
    <property type="match status" value="1"/>
</dbReference>
<dbReference type="RefSeq" id="XP_020892008.1">
    <property type="nucleotide sequence ID" value="XM_021036349.1"/>
</dbReference>
<dbReference type="Proteomes" id="UP000887567">
    <property type="component" value="Unplaced"/>
</dbReference>
<name>A0A913WP97_EXADI</name>
<dbReference type="Pfam" id="PF04969">
    <property type="entry name" value="CS"/>
    <property type="match status" value="1"/>
</dbReference>
<dbReference type="PROSITE" id="PS51048">
    <property type="entry name" value="SGS"/>
    <property type="match status" value="1"/>
</dbReference>
<dbReference type="PANTHER" id="PTHR45862">
    <property type="entry name" value="PROTEIN SGT1 HOMOLOG"/>
    <property type="match status" value="1"/>
</dbReference>
<feature type="domain" description="SGS" evidence="1">
    <location>
        <begin position="149"/>
        <end position="239"/>
    </location>
</feature>
<sequence>MSDSEQVSAVGETTLPEKVETTEQQFTNIAQKPSVRKDWYQTDTYVTISLLIKQCKSQHVNISYQENHIGGKIEIPSGGTYELDLNLSHPIDITQCKTRILQSKIEIKLKKKDAIHWTVLELENVQENVKAIPAETKSQETDDTNTAHQYPSSRHVVKDWDRLAAEITKNDDDKEEGEAALNALFQKIYGEGGDQVKKAMNKSFVESGGTVLSTNWDEVSKAKVDRKPPDGMEWKNWEK</sequence>
<evidence type="ECO:0000313" key="4">
    <source>
        <dbReference type="Proteomes" id="UP000887567"/>
    </source>
</evidence>
<proteinExistence type="predicted"/>
<evidence type="ECO:0000259" key="2">
    <source>
        <dbReference type="PROSITE" id="PS51203"/>
    </source>
</evidence>
<dbReference type="OrthoDB" id="1898560at2759"/>
<dbReference type="OMA" id="KVHMTAD"/>
<reference evidence="3" key="1">
    <citation type="submission" date="2022-11" db="UniProtKB">
        <authorList>
            <consortium name="EnsemblMetazoa"/>
        </authorList>
    </citation>
    <scope>IDENTIFICATION</scope>
</reference>
<dbReference type="InterPro" id="IPR007052">
    <property type="entry name" value="CS_dom"/>
</dbReference>
<accession>A0A913WP97</accession>
<dbReference type="GO" id="GO:0051087">
    <property type="term" value="F:protein-folding chaperone binding"/>
    <property type="evidence" value="ECO:0007669"/>
    <property type="project" value="InterPro"/>
</dbReference>
<dbReference type="Gene3D" id="2.60.40.790">
    <property type="match status" value="1"/>
</dbReference>
<dbReference type="InterPro" id="IPR007699">
    <property type="entry name" value="SGS_dom"/>
</dbReference>
<keyword evidence="4" id="KW-1185">Reference proteome</keyword>
<feature type="domain" description="CS" evidence="2">
    <location>
        <begin position="32"/>
        <end position="121"/>
    </location>
</feature>
<evidence type="ECO:0000259" key="1">
    <source>
        <dbReference type="PROSITE" id="PS51048"/>
    </source>
</evidence>